<reference evidence="9" key="1">
    <citation type="submission" date="2020-10" db="EMBL/GenBank/DDBJ databases">
        <authorList>
            <person name="Gilroy R."/>
        </authorList>
    </citation>
    <scope>NUCLEOTIDE SEQUENCE</scope>
    <source>
        <strain evidence="9">USAMLcec3-3695</strain>
    </source>
</reference>
<evidence type="ECO:0000256" key="6">
    <source>
        <dbReference type="ARBA" id="ARBA00023136"/>
    </source>
</evidence>
<dbReference type="SUPFAM" id="SSF161098">
    <property type="entry name" value="MetI-like"/>
    <property type="match status" value="1"/>
</dbReference>
<evidence type="ECO:0000256" key="5">
    <source>
        <dbReference type="ARBA" id="ARBA00022989"/>
    </source>
</evidence>
<dbReference type="PANTHER" id="PTHR30193">
    <property type="entry name" value="ABC TRANSPORTER PERMEASE PROTEIN"/>
    <property type="match status" value="1"/>
</dbReference>
<feature type="transmembrane region" description="Helical" evidence="7">
    <location>
        <begin position="173"/>
        <end position="194"/>
    </location>
</feature>
<keyword evidence="2 7" id="KW-0813">Transport</keyword>
<feature type="transmembrane region" description="Helical" evidence="7">
    <location>
        <begin position="28"/>
        <end position="47"/>
    </location>
</feature>
<dbReference type="GO" id="GO:0055085">
    <property type="term" value="P:transmembrane transport"/>
    <property type="evidence" value="ECO:0007669"/>
    <property type="project" value="InterPro"/>
</dbReference>
<gene>
    <name evidence="9" type="ORF">IAA61_06300</name>
</gene>
<dbReference type="GO" id="GO:0005886">
    <property type="term" value="C:plasma membrane"/>
    <property type="evidence" value="ECO:0007669"/>
    <property type="project" value="UniProtKB-SubCell"/>
</dbReference>
<keyword evidence="6 7" id="KW-0472">Membrane</keyword>
<comment type="subcellular location">
    <subcellularLocation>
        <location evidence="1 7">Cell membrane</location>
        <topology evidence="1 7">Multi-pass membrane protein</topology>
    </subcellularLocation>
</comment>
<dbReference type="PANTHER" id="PTHR30193:SF41">
    <property type="entry name" value="DIACETYLCHITOBIOSE UPTAKE SYSTEM PERMEASE PROTEIN NGCF"/>
    <property type="match status" value="1"/>
</dbReference>
<dbReference type="InterPro" id="IPR000515">
    <property type="entry name" value="MetI-like"/>
</dbReference>
<dbReference type="AlphaFoldDB" id="A0A9D1MBU0"/>
<comment type="similarity">
    <text evidence="7">Belongs to the binding-protein-dependent transport system permease family.</text>
</comment>
<organism evidence="9 10">
    <name type="scientific">Candidatus Ornithomonoglobus merdipullorum</name>
    <dbReference type="NCBI Taxonomy" id="2840895"/>
    <lineage>
        <taxon>Bacteria</taxon>
        <taxon>Bacillati</taxon>
        <taxon>Bacillota</taxon>
        <taxon>Clostridia</taxon>
        <taxon>Candidatus Ornithomonoglobus</taxon>
    </lineage>
</organism>
<protein>
    <submittedName>
        <fullName evidence="9">Sugar ABC transporter permease</fullName>
    </submittedName>
</protein>
<sequence length="308" mass="34675">MKITRSVDLKNRGRGNAFVRWIKKDGPAWLIMMPFLITGIVFCWEPLLSGIRISFFETRGFETTEFVGFQNYIDVITDSVFLTALKNTFIYTLWSIILGLFTPVFISLVLNELVHAKSFFRFATYFPCIVPGVVTSVMWLLMFYPGDGGVLNYIRSFMGLPALQWLNDPSMTIMLIVVTMTWGGAGSTAILYLADLQSVNTDLYEAVSLDGGGIWRKFIHITLPHMSGMIKMMFVMQIISVFQVFQQPLTMTGGGPNNASTTLAMVSYDYAFSTVEMGKSTATSVIMALMLLVFTVLYMRIKSHNMDE</sequence>
<evidence type="ECO:0000313" key="10">
    <source>
        <dbReference type="Proteomes" id="UP000824109"/>
    </source>
</evidence>
<keyword evidence="4 7" id="KW-0812">Transmembrane</keyword>
<feature type="transmembrane region" description="Helical" evidence="7">
    <location>
        <begin position="122"/>
        <end position="144"/>
    </location>
</feature>
<dbReference type="CDD" id="cd06261">
    <property type="entry name" value="TM_PBP2"/>
    <property type="match status" value="1"/>
</dbReference>
<feature type="transmembrane region" description="Helical" evidence="7">
    <location>
        <begin position="282"/>
        <end position="301"/>
    </location>
</feature>
<evidence type="ECO:0000256" key="2">
    <source>
        <dbReference type="ARBA" id="ARBA00022448"/>
    </source>
</evidence>
<proteinExistence type="inferred from homology"/>
<evidence type="ECO:0000256" key="7">
    <source>
        <dbReference type="RuleBase" id="RU363032"/>
    </source>
</evidence>
<evidence type="ECO:0000256" key="4">
    <source>
        <dbReference type="ARBA" id="ARBA00022692"/>
    </source>
</evidence>
<evidence type="ECO:0000256" key="1">
    <source>
        <dbReference type="ARBA" id="ARBA00004651"/>
    </source>
</evidence>
<reference evidence="9" key="2">
    <citation type="journal article" date="2021" name="PeerJ">
        <title>Extensive microbial diversity within the chicken gut microbiome revealed by metagenomics and culture.</title>
        <authorList>
            <person name="Gilroy R."/>
            <person name="Ravi A."/>
            <person name="Getino M."/>
            <person name="Pursley I."/>
            <person name="Horton D.L."/>
            <person name="Alikhan N.F."/>
            <person name="Baker D."/>
            <person name="Gharbi K."/>
            <person name="Hall N."/>
            <person name="Watson M."/>
            <person name="Adriaenssens E.M."/>
            <person name="Foster-Nyarko E."/>
            <person name="Jarju S."/>
            <person name="Secka A."/>
            <person name="Antonio M."/>
            <person name="Oren A."/>
            <person name="Chaudhuri R.R."/>
            <person name="La Ragione R."/>
            <person name="Hildebrand F."/>
            <person name="Pallen M.J."/>
        </authorList>
    </citation>
    <scope>NUCLEOTIDE SEQUENCE</scope>
    <source>
        <strain evidence="9">USAMLcec3-3695</strain>
    </source>
</reference>
<dbReference type="EMBL" id="DVNB01000067">
    <property type="protein sequence ID" value="HIU57407.1"/>
    <property type="molecule type" value="Genomic_DNA"/>
</dbReference>
<keyword evidence="5 7" id="KW-1133">Transmembrane helix</keyword>
<dbReference type="PROSITE" id="PS50928">
    <property type="entry name" value="ABC_TM1"/>
    <property type="match status" value="1"/>
</dbReference>
<feature type="transmembrane region" description="Helical" evidence="7">
    <location>
        <begin position="89"/>
        <end position="110"/>
    </location>
</feature>
<name>A0A9D1MBU0_9FIRM</name>
<keyword evidence="3" id="KW-1003">Cell membrane</keyword>
<dbReference type="InterPro" id="IPR051393">
    <property type="entry name" value="ABC_transporter_permease"/>
</dbReference>
<dbReference type="Pfam" id="PF00528">
    <property type="entry name" value="BPD_transp_1"/>
    <property type="match status" value="1"/>
</dbReference>
<dbReference type="Proteomes" id="UP000824109">
    <property type="component" value="Unassembled WGS sequence"/>
</dbReference>
<accession>A0A9D1MBU0</accession>
<evidence type="ECO:0000313" key="9">
    <source>
        <dbReference type="EMBL" id="HIU57407.1"/>
    </source>
</evidence>
<feature type="domain" description="ABC transmembrane type-1" evidence="8">
    <location>
        <begin position="85"/>
        <end position="298"/>
    </location>
</feature>
<dbReference type="Gene3D" id="1.10.3720.10">
    <property type="entry name" value="MetI-like"/>
    <property type="match status" value="1"/>
</dbReference>
<comment type="caution">
    <text evidence="9">The sequence shown here is derived from an EMBL/GenBank/DDBJ whole genome shotgun (WGS) entry which is preliminary data.</text>
</comment>
<feature type="transmembrane region" description="Helical" evidence="7">
    <location>
        <begin position="226"/>
        <end position="245"/>
    </location>
</feature>
<dbReference type="InterPro" id="IPR035906">
    <property type="entry name" value="MetI-like_sf"/>
</dbReference>
<evidence type="ECO:0000256" key="3">
    <source>
        <dbReference type="ARBA" id="ARBA00022475"/>
    </source>
</evidence>
<evidence type="ECO:0000259" key="8">
    <source>
        <dbReference type="PROSITE" id="PS50928"/>
    </source>
</evidence>